<dbReference type="GO" id="GO:0034039">
    <property type="term" value="F:8-oxo-7,8-dihydroguanine DNA N-glycosylase activity"/>
    <property type="evidence" value="ECO:0007669"/>
    <property type="project" value="TreeGrafter"/>
</dbReference>
<keyword evidence="2" id="KW-1185">Reference proteome</keyword>
<evidence type="ECO:0000313" key="1">
    <source>
        <dbReference type="EMBL" id="KAK3182897.1"/>
    </source>
</evidence>
<evidence type="ECO:0000313" key="2">
    <source>
        <dbReference type="Proteomes" id="UP001281410"/>
    </source>
</evidence>
<dbReference type="Gene3D" id="1.10.340.30">
    <property type="entry name" value="Hypothetical protein, domain 2"/>
    <property type="match status" value="1"/>
</dbReference>
<dbReference type="EMBL" id="JANJYJ010000010">
    <property type="protein sequence ID" value="KAK3182897.1"/>
    <property type="molecule type" value="Genomic_DNA"/>
</dbReference>
<reference evidence="1" key="1">
    <citation type="journal article" date="2023" name="Plant J.">
        <title>Genome sequences and population genomics provide insights into the demographic history, inbreeding, and mutation load of two 'living fossil' tree species of Dipteronia.</title>
        <authorList>
            <person name="Feng Y."/>
            <person name="Comes H.P."/>
            <person name="Chen J."/>
            <person name="Zhu S."/>
            <person name="Lu R."/>
            <person name="Zhang X."/>
            <person name="Li P."/>
            <person name="Qiu J."/>
            <person name="Olsen K.M."/>
            <person name="Qiu Y."/>
        </authorList>
    </citation>
    <scope>NUCLEOTIDE SEQUENCE</scope>
    <source>
        <strain evidence="1">NBL</strain>
    </source>
</reference>
<dbReference type="GO" id="GO:0006285">
    <property type="term" value="P:base-excision repair, AP site formation"/>
    <property type="evidence" value="ECO:0007669"/>
    <property type="project" value="TreeGrafter"/>
</dbReference>
<comment type="caution">
    <text evidence="1">The sequence shown here is derived from an EMBL/GenBank/DDBJ whole genome shotgun (WGS) entry which is preliminary data.</text>
</comment>
<dbReference type="AlphaFoldDB" id="A0AAE0DR11"/>
<gene>
    <name evidence="1" type="ORF">Dsin_030183</name>
</gene>
<dbReference type="InterPro" id="IPR052054">
    <property type="entry name" value="Oxidative_DNA_repair_enzyme"/>
</dbReference>
<dbReference type="SUPFAM" id="SSF48150">
    <property type="entry name" value="DNA-glycosylase"/>
    <property type="match status" value="1"/>
</dbReference>
<protein>
    <recommendedName>
        <fullName evidence="3">HhH-GPD domain-containing protein</fullName>
    </recommendedName>
</protein>
<dbReference type="GO" id="GO:0005634">
    <property type="term" value="C:nucleus"/>
    <property type="evidence" value="ECO:0007669"/>
    <property type="project" value="TreeGrafter"/>
</dbReference>
<evidence type="ECO:0008006" key="3">
    <source>
        <dbReference type="Google" id="ProtNLM"/>
    </source>
</evidence>
<sequence>MAIEDECLLKLLLPNSSWKLEKAVCSHGLFMMSPNHWDPLSRSFWRPLHLSLDDNGHAPPPSVMVRIFHPQETPNPLHVKVYNTGSVSLSSKEQDTLLGQWELQHCSSSISVAEKIETENFIPNTPVGKESKRKVKRSKVGTNLTSKIARIEVGLEEDLKLDCVGGTKEHVNLSSFQNNIEDDLHTLNALSIARSCLASEGREPYACDSSIGNFPSPRELANLDENFLGKALCSSLQGRIQFNQLEEVCNEANFISYDKLAEQLSKIDGFGPFTCANVLVCMGFYHVIPSDSETIRHLQQVHVRQSTFKTVQVDVEAVYRKYAPYQFLAYWSELWHFYEQRFGKLSEMPYSNYILITASNMGIKRSCKVNSKKC</sequence>
<dbReference type="InterPro" id="IPR011257">
    <property type="entry name" value="DNA_glycosylase"/>
</dbReference>
<proteinExistence type="predicted"/>
<dbReference type="Proteomes" id="UP001281410">
    <property type="component" value="Unassembled WGS sequence"/>
</dbReference>
<organism evidence="1 2">
    <name type="scientific">Dipteronia sinensis</name>
    <dbReference type="NCBI Taxonomy" id="43782"/>
    <lineage>
        <taxon>Eukaryota</taxon>
        <taxon>Viridiplantae</taxon>
        <taxon>Streptophyta</taxon>
        <taxon>Embryophyta</taxon>
        <taxon>Tracheophyta</taxon>
        <taxon>Spermatophyta</taxon>
        <taxon>Magnoliopsida</taxon>
        <taxon>eudicotyledons</taxon>
        <taxon>Gunneridae</taxon>
        <taxon>Pentapetalae</taxon>
        <taxon>rosids</taxon>
        <taxon>malvids</taxon>
        <taxon>Sapindales</taxon>
        <taxon>Sapindaceae</taxon>
        <taxon>Hippocastanoideae</taxon>
        <taxon>Acereae</taxon>
        <taxon>Dipteronia</taxon>
    </lineage>
</organism>
<dbReference type="PANTHER" id="PTHR10242">
    <property type="entry name" value="8-OXOGUANINE DNA GLYCOSYLASE"/>
    <property type="match status" value="1"/>
</dbReference>
<dbReference type="PANTHER" id="PTHR10242:SF4">
    <property type="entry name" value="OS07G0657600 PROTEIN"/>
    <property type="match status" value="1"/>
</dbReference>
<accession>A0AAE0DR11</accession>
<name>A0AAE0DR11_9ROSI</name>